<comment type="caution">
    <text evidence="2">The sequence shown here is derived from an EMBL/GenBank/DDBJ whole genome shotgun (WGS) entry which is preliminary data.</text>
</comment>
<dbReference type="NCBIfam" id="NF047352">
    <property type="entry name" value="P_loop_sacsin"/>
    <property type="match status" value="1"/>
</dbReference>
<dbReference type="Gene3D" id="3.30.565.10">
    <property type="entry name" value="Histidine kinase-like ATPase, C-terminal domain"/>
    <property type="match status" value="1"/>
</dbReference>
<evidence type="ECO:0008006" key="4">
    <source>
        <dbReference type="Google" id="ProtNLM"/>
    </source>
</evidence>
<organism evidence="2 3">
    <name type="scientific">Diaporthe australafricana</name>
    <dbReference type="NCBI Taxonomy" id="127596"/>
    <lineage>
        <taxon>Eukaryota</taxon>
        <taxon>Fungi</taxon>
        <taxon>Dikarya</taxon>
        <taxon>Ascomycota</taxon>
        <taxon>Pezizomycotina</taxon>
        <taxon>Sordariomycetes</taxon>
        <taxon>Sordariomycetidae</taxon>
        <taxon>Diaporthales</taxon>
        <taxon>Diaporthaceae</taxon>
        <taxon>Diaporthe</taxon>
    </lineage>
</organism>
<dbReference type="Proteomes" id="UP001583177">
    <property type="component" value="Unassembled WGS sequence"/>
</dbReference>
<dbReference type="SUPFAM" id="SSF55874">
    <property type="entry name" value="ATPase domain of HSP90 chaperone/DNA topoisomerase II/histidine kinase"/>
    <property type="match status" value="1"/>
</dbReference>
<dbReference type="PANTHER" id="PTHR32387:SF0">
    <property type="entry name" value="PROTEIN NO VEIN"/>
    <property type="match status" value="1"/>
</dbReference>
<feature type="compositionally biased region" description="Basic and acidic residues" evidence="1">
    <location>
        <begin position="1400"/>
        <end position="1409"/>
    </location>
</feature>
<feature type="compositionally biased region" description="Polar residues" evidence="1">
    <location>
        <begin position="1379"/>
        <end position="1389"/>
    </location>
</feature>
<evidence type="ECO:0000313" key="3">
    <source>
        <dbReference type="Proteomes" id="UP001583177"/>
    </source>
</evidence>
<feature type="compositionally biased region" description="Polar residues" evidence="1">
    <location>
        <begin position="1445"/>
        <end position="1462"/>
    </location>
</feature>
<dbReference type="InterPro" id="IPR052957">
    <property type="entry name" value="Auxin_embryo_med"/>
</dbReference>
<accession>A0ABR3WKJ4</accession>
<reference evidence="2 3" key="1">
    <citation type="journal article" date="2024" name="IMA Fungus">
        <title>IMA Genome - F19 : A genome assembly and annotation guide to empower mycologists, including annotated draft genome sequences of Ceratocystis pirilliformis, Diaporthe australafricana, Fusarium ophioides, Paecilomyces lecythidis, and Sporothrix stenoceras.</title>
        <authorList>
            <person name="Aylward J."/>
            <person name="Wilson A.M."/>
            <person name="Visagie C.M."/>
            <person name="Spraker J."/>
            <person name="Barnes I."/>
            <person name="Buitendag C."/>
            <person name="Ceriani C."/>
            <person name="Del Mar Angel L."/>
            <person name="du Plessis D."/>
            <person name="Fuchs T."/>
            <person name="Gasser K."/>
            <person name="Kramer D."/>
            <person name="Li W."/>
            <person name="Munsamy K."/>
            <person name="Piso A."/>
            <person name="Price J.L."/>
            <person name="Sonnekus B."/>
            <person name="Thomas C."/>
            <person name="van der Nest A."/>
            <person name="van Dijk A."/>
            <person name="van Heerden A."/>
            <person name="van Vuuren N."/>
            <person name="Yilmaz N."/>
            <person name="Duong T.A."/>
            <person name="van der Merwe N.A."/>
            <person name="Wingfield M.J."/>
            <person name="Wingfield B.D."/>
        </authorList>
    </citation>
    <scope>NUCLEOTIDE SEQUENCE [LARGE SCALE GENOMIC DNA]</scope>
    <source>
        <strain evidence="2 3">CMW 18300</strain>
    </source>
</reference>
<proteinExistence type="predicted"/>
<evidence type="ECO:0000256" key="1">
    <source>
        <dbReference type="SAM" id="MobiDB-lite"/>
    </source>
</evidence>
<feature type="region of interest" description="Disordered" evidence="1">
    <location>
        <begin position="1367"/>
        <end position="1471"/>
    </location>
</feature>
<dbReference type="PANTHER" id="PTHR32387">
    <property type="entry name" value="WU:FJ29H11"/>
    <property type="match status" value="1"/>
</dbReference>
<protein>
    <recommendedName>
        <fullName evidence="4">Protein NO VEIN C-terminal domain-containing protein</fullName>
    </recommendedName>
</protein>
<name>A0ABR3WKJ4_9PEZI</name>
<sequence>MSTIDRREARELVRRIAKDHGYLGEETLSRIEPEVRREIEEALLNKNLLIGSSVITLAKEVYSSKARFVFELLQNADDNSYTKAIAANQEPYVSFRIYPHRIVLECNEDGFTPENLKAICSVGRSSKKGAQGYIGEKGIGFKSVFMAAWKVHIQSSAFSFSFSHRNGESGMGMISPVWEPTDEELTPMTKMTLHLHETGNPETLAVTHAAIQEQSEQLKETILLFMKNLRGIYIEFYSETGEQKSSTSYTIQRPRINCAAVLKRVKPVNGTTDERLQHFHVTDHKVTNLAKNEARNYSQAEEETRAYSSSQITLAFPLSEDSVPIVEPQDLFVFLPVRRVGFNFLIQADFVTDASRQDIVKDSPRNWGLLDGVANAFVKAVLQFCQQDTTRYTWMRFLPDRKGAHMGTLWRSLVDKIAEHLSSTRLLYGNKSSALYTITHLVRPGSDVLDEDGKVLLDDNPEQLISYRYDGPDLDTLSDYGLKRVTIDLFHKWLKIDLRRGPFSRMKSLSTSETWHTQAATMIQRSFNQKWDNHIAELKRMDLLPLEDGTWVSIISGPVYFAQARGIDIPIDIGLRLLSTKVKNTARRTLFKHLGVQTASLGLVRQRILQRCDADGAIPAASLENSRQHLEFLYLTQSLERAKEDDYECLEIYDAQGEFWSPSHHIMYVTSDDPHSASELFSRTEPGPNPGDGAPGYNNAIFINKAYFQDCPSTPKDEAHSWVDWFLQELGAKRFVDGWYGIKYVQKHRPEKFMDCLRISYQLRGYVWASDKKTIREMEVLCRGNHRVPLTDAYFPIKRLEELVDRFIEPGAFFPWIWLDTNIEHDGVPPEWKGLLNHLDIGSPPTDLDFLLAILKHSFDTMSGSDITSASRKKLFDLYEHIQLKYWGSTDQAQSQQKIKKLFSDKICIYIPRNGAGRAWAKPEHCVWTGLQDMTTKFPLQQLYQQFLNSTGTGRSRIHLTDLFVHTLEIPDCTWETYLDELKALKSRGRENSDTITEVYEALNELRPKIVANDIARDAFEKDALVYLPTDDGPAWHKTSQCVWSTAARLRGRVSLNEEYANLKELFVGLLGVKPVDLNMAIDELAETGSSDATTTEELRESIWTVSSLLLTEKEPPRPGNILKKNIFPVKYPNGAVQRLSITTEFFLVDREPLKKQFETLVKFLDFTLEDVNRLRLFIQWAGLTNRYLSLHVKEVTSFHGIGAGLMSDPERQLCNRTHALVRIAHHFRGPRTESRIGLESLYGVLRDACLYETDDISSNLQLNQDGKLHTVLDKRLVLHLEDASGLKVYLPRGKDDQEYACGTILPERLLEWMMRDPTTQIPQGLINKDGINATMNVLLVPRSRTSMSLEQNGIGPINLVCLEEDFSDEPESPSPSSQGADLQTSSPVTLVENIIARNESLDDGRSEASRPLMPRASVEQPSRNHFQSIDGDSDSDAGVVDTPASRTDTSRQSIHSATTSIRSAPLPLRPSRPVIGQEDALISPIVRSDAAYVALLDKVIQAARWTTIPAIGANGMAELRGLDGWNGVDLSAAWGDENSLERNRKVGAAGELFFSRENWQSTIRRYVTGHRNYQDMQPWFGRETSDITYSDREGVLTDFFVEKGYLERDLWADERPEYFIEVKTTNMSCETPFFMSNSQYRRMRNNLIPGGDVRDVIYVIFRVYNLGCDGMGLKIYLDPESLRLSGELSFTADTWSVVPGSSATRSP</sequence>
<dbReference type="InterPro" id="IPR036890">
    <property type="entry name" value="HATPase_C_sf"/>
</dbReference>
<keyword evidence="3" id="KW-1185">Reference proteome</keyword>
<evidence type="ECO:0000313" key="2">
    <source>
        <dbReference type="EMBL" id="KAL1863985.1"/>
    </source>
</evidence>
<gene>
    <name evidence="2" type="ORF">Daus18300_007950</name>
</gene>
<dbReference type="EMBL" id="JAWRVE010000072">
    <property type="protein sequence ID" value="KAL1863985.1"/>
    <property type="molecule type" value="Genomic_DNA"/>
</dbReference>